<feature type="compositionally biased region" description="Polar residues" evidence="1">
    <location>
        <begin position="29"/>
        <end position="44"/>
    </location>
</feature>
<dbReference type="RefSeq" id="XP_004526782.1">
    <property type="nucleotide sequence ID" value="XM_004526725.2"/>
</dbReference>
<dbReference type="EMBL" id="GAMC01004958">
    <property type="protein sequence ID" value="JAC01598.1"/>
    <property type="molecule type" value="mRNA"/>
</dbReference>
<feature type="region of interest" description="Disordered" evidence="1">
    <location>
        <begin position="152"/>
        <end position="184"/>
    </location>
</feature>
<name>W8BR85_CERCA</name>
<sequence>MVENYFNAGSSRRSYRSNSSQREFHCRPQFQQQKSTSTRNSCGPSTSTSAATARESYENCGCPQRRTSLSASSSPTRYSTSGIPKVCSNDLVTGAGMLATSTPQSSYTTPRNSCGQSAATLIQDPCGTRKTNSNASCCCCCPHCGKPQDPTQAPTPQPTCPPQKSTLPCRPKPQPHKEEKPSPEVEFKCRMRKLQLENLVKDQFCPGAIQSTIDCEEDFNEMSFRLVFGCEPLPCTLPTIEPITLVEALTMRVDLERCLLANESTYAESRRGSRLGSNELDEVDEYFSRQYKTSLNEALASLLKAEKCFYVENANMNALNMDAQINKTCTCLPDSSVKITAFTGNTRPMQ</sequence>
<organism evidence="2">
    <name type="scientific">Ceratitis capitata</name>
    <name type="common">Mediterranean fruit fly</name>
    <name type="synonym">Tephritis capitata</name>
    <dbReference type="NCBI Taxonomy" id="7213"/>
    <lineage>
        <taxon>Eukaryota</taxon>
        <taxon>Metazoa</taxon>
        <taxon>Ecdysozoa</taxon>
        <taxon>Arthropoda</taxon>
        <taxon>Hexapoda</taxon>
        <taxon>Insecta</taxon>
        <taxon>Pterygota</taxon>
        <taxon>Neoptera</taxon>
        <taxon>Endopterygota</taxon>
        <taxon>Diptera</taxon>
        <taxon>Brachycera</taxon>
        <taxon>Muscomorpha</taxon>
        <taxon>Tephritoidea</taxon>
        <taxon>Tephritidae</taxon>
        <taxon>Ceratitis</taxon>
        <taxon>Ceratitis</taxon>
    </lineage>
</organism>
<dbReference type="KEGG" id="ccat:101461443"/>
<protein>
    <submittedName>
        <fullName evidence="2">Uncharacterized protein</fullName>
    </submittedName>
</protein>
<evidence type="ECO:0000256" key="1">
    <source>
        <dbReference type="SAM" id="MobiDB-lite"/>
    </source>
</evidence>
<reference evidence="2" key="1">
    <citation type="submission" date="2013-07" db="EMBL/GenBank/DDBJ databases">
        <authorList>
            <person name="Geib S."/>
        </authorList>
    </citation>
    <scope>NUCLEOTIDE SEQUENCE</scope>
</reference>
<dbReference type="OrthoDB" id="8062712at2759"/>
<reference evidence="2" key="2">
    <citation type="journal article" date="2014" name="BMC Genomics">
        <title>A genomic perspective to assessing quality of mass-reared SIT flies used in Mediterranean fruit fly (Ceratitis capitata) eradication in California.</title>
        <authorList>
            <person name="Calla B."/>
            <person name="Hall B."/>
            <person name="Hou S."/>
            <person name="Geib S.M."/>
        </authorList>
    </citation>
    <scope>NUCLEOTIDE SEQUENCE</scope>
</reference>
<feature type="compositionally biased region" description="Basic and acidic residues" evidence="1">
    <location>
        <begin position="175"/>
        <end position="184"/>
    </location>
</feature>
<evidence type="ECO:0000313" key="2">
    <source>
        <dbReference type="EMBL" id="JAC01598.1"/>
    </source>
</evidence>
<dbReference type="GeneID" id="101461443"/>
<proteinExistence type="evidence at transcript level"/>
<dbReference type="AlphaFoldDB" id="W8BR85"/>
<feature type="region of interest" description="Disordered" evidence="1">
    <location>
        <begin position="1"/>
        <end position="50"/>
    </location>
</feature>
<accession>W8BR85</accession>
<feature type="compositionally biased region" description="Low complexity" evidence="1">
    <location>
        <begin position="10"/>
        <end position="21"/>
    </location>
</feature>